<dbReference type="Proteomes" id="UP001152795">
    <property type="component" value="Unassembled WGS sequence"/>
</dbReference>
<organism evidence="1 2">
    <name type="scientific">Paramuricea clavata</name>
    <name type="common">Red gorgonian</name>
    <name type="synonym">Violescent sea-whip</name>
    <dbReference type="NCBI Taxonomy" id="317549"/>
    <lineage>
        <taxon>Eukaryota</taxon>
        <taxon>Metazoa</taxon>
        <taxon>Cnidaria</taxon>
        <taxon>Anthozoa</taxon>
        <taxon>Octocorallia</taxon>
        <taxon>Malacalcyonacea</taxon>
        <taxon>Plexauridae</taxon>
        <taxon>Paramuricea</taxon>
    </lineage>
</organism>
<accession>A0A6S7K5E1</accession>
<proteinExistence type="predicted"/>
<protein>
    <submittedName>
        <fullName evidence="1">Uncharacterized protein</fullName>
    </submittedName>
</protein>
<sequence length="56" mass="6206">MLKEFLMLLLSKPRNKQATNILPVNSVPTTDIEFDMQQEASGNTNDVAAEKPESSL</sequence>
<dbReference type="EMBL" id="CACRXK020023529">
    <property type="protein sequence ID" value="CAB4037844.1"/>
    <property type="molecule type" value="Genomic_DNA"/>
</dbReference>
<keyword evidence="2" id="KW-1185">Reference proteome</keyword>
<comment type="caution">
    <text evidence="1">The sequence shown here is derived from an EMBL/GenBank/DDBJ whole genome shotgun (WGS) entry which is preliminary data.</text>
</comment>
<dbReference type="AlphaFoldDB" id="A0A6S7K5E1"/>
<name>A0A6S7K5E1_PARCT</name>
<reference evidence="1" key="1">
    <citation type="submission" date="2020-04" db="EMBL/GenBank/DDBJ databases">
        <authorList>
            <person name="Alioto T."/>
            <person name="Alioto T."/>
            <person name="Gomez Garrido J."/>
        </authorList>
    </citation>
    <scope>NUCLEOTIDE SEQUENCE</scope>
    <source>
        <strain evidence="1">A484AB</strain>
    </source>
</reference>
<evidence type="ECO:0000313" key="1">
    <source>
        <dbReference type="EMBL" id="CAB4037844.1"/>
    </source>
</evidence>
<evidence type="ECO:0000313" key="2">
    <source>
        <dbReference type="Proteomes" id="UP001152795"/>
    </source>
</evidence>
<gene>
    <name evidence="1" type="ORF">PACLA_8A019663</name>
</gene>